<organism evidence="2">
    <name type="scientific">Arion vulgaris</name>
    <dbReference type="NCBI Taxonomy" id="1028688"/>
    <lineage>
        <taxon>Eukaryota</taxon>
        <taxon>Metazoa</taxon>
        <taxon>Spiralia</taxon>
        <taxon>Lophotrochozoa</taxon>
        <taxon>Mollusca</taxon>
        <taxon>Gastropoda</taxon>
        <taxon>Heterobranchia</taxon>
        <taxon>Euthyneura</taxon>
        <taxon>Panpulmonata</taxon>
        <taxon>Eupulmonata</taxon>
        <taxon>Stylommatophora</taxon>
        <taxon>Helicina</taxon>
        <taxon>Arionoidea</taxon>
        <taxon>Arionidae</taxon>
        <taxon>Arion</taxon>
    </lineage>
</organism>
<gene>
    <name evidence="2" type="primary">ORF20253</name>
</gene>
<accession>A0A0B6YD59</accession>
<evidence type="ECO:0000313" key="2">
    <source>
        <dbReference type="EMBL" id="CEK53425.1"/>
    </source>
</evidence>
<protein>
    <submittedName>
        <fullName evidence="2">Uncharacterized protein</fullName>
    </submittedName>
</protein>
<evidence type="ECO:0000256" key="1">
    <source>
        <dbReference type="SAM" id="MobiDB-lite"/>
    </source>
</evidence>
<sequence length="53" mass="5964">MIVCKVCSKDLKPESVTNMLVAMKANPHLEKPLHKSPLHETSRNIMGDLMHLP</sequence>
<feature type="compositionally biased region" description="Basic and acidic residues" evidence="1">
    <location>
        <begin position="31"/>
        <end position="42"/>
    </location>
</feature>
<feature type="region of interest" description="Disordered" evidence="1">
    <location>
        <begin position="31"/>
        <end position="53"/>
    </location>
</feature>
<reference evidence="2" key="1">
    <citation type="submission" date="2014-12" db="EMBL/GenBank/DDBJ databases">
        <title>Insight into the proteome of Arion vulgaris.</title>
        <authorList>
            <person name="Aradska J."/>
            <person name="Bulat T."/>
            <person name="Smidak R."/>
            <person name="Sarate P."/>
            <person name="Gangsoo J."/>
            <person name="Sialana F."/>
            <person name="Bilban M."/>
            <person name="Lubec G."/>
        </authorList>
    </citation>
    <scope>NUCLEOTIDE SEQUENCE</scope>
    <source>
        <tissue evidence="2">Skin</tissue>
    </source>
</reference>
<proteinExistence type="predicted"/>
<name>A0A0B6YD59_9EUPU</name>
<dbReference type="EMBL" id="HACG01006560">
    <property type="protein sequence ID" value="CEK53425.1"/>
    <property type="molecule type" value="Transcribed_RNA"/>
</dbReference>
<dbReference type="AlphaFoldDB" id="A0A0B6YD59"/>